<feature type="compositionally biased region" description="Basic and acidic residues" evidence="1">
    <location>
        <begin position="367"/>
        <end position="386"/>
    </location>
</feature>
<comment type="caution">
    <text evidence="2">The sequence shown here is derived from an EMBL/GenBank/DDBJ whole genome shotgun (WGS) entry which is preliminary data.</text>
</comment>
<evidence type="ECO:0000313" key="2">
    <source>
        <dbReference type="EMBL" id="MFB9630563.1"/>
    </source>
</evidence>
<reference evidence="2 3" key="1">
    <citation type="submission" date="2024-09" db="EMBL/GenBank/DDBJ databases">
        <authorList>
            <person name="Sun Q."/>
            <person name="Mori K."/>
        </authorList>
    </citation>
    <scope>NUCLEOTIDE SEQUENCE [LARGE SCALE GENOMIC DNA]</scope>
    <source>
        <strain evidence="2 3">JCM 3143</strain>
    </source>
</reference>
<evidence type="ECO:0000313" key="3">
    <source>
        <dbReference type="Proteomes" id="UP001589532"/>
    </source>
</evidence>
<evidence type="ECO:0000256" key="1">
    <source>
        <dbReference type="SAM" id="MobiDB-lite"/>
    </source>
</evidence>
<organism evidence="2 3">
    <name type="scientific">Nonomuraea helvata</name>
    <dbReference type="NCBI Taxonomy" id="37484"/>
    <lineage>
        <taxon>Bacteria</taxon>
        <taxon>Bacillati</taxon>
        <taxon>Actinomycetota</taxon>
        <taxon>Actinomycetes</taxon>
        <taxon>Streptosporangiales</taxon>
        <taxon>Streptosporangiaceae</taxon>
        <taxon>Nonomuraea</taxon>
    </lineage>
</organism>
<keyword evidence="3" id="KW-1185">Reference proteome</keyword>
<gene>
    <name evidence="2" type="ORF">ACFFSA_46450</name>
</gene>
<feature type="compositionally biased region" description="Low complexity" evidence="1">
    <location>
        <begin position="430"/>
        <end position="449"/>
    </location>
</feature>
<feature type="region of interest" description="Disordered" evidence="1">
    <location>
        <begin position="1"/>
        <end position="87"/>
    </location>
</feature>
<evidence type="ECO:0008006" key="4">
    <source>
        <dbReference type="Google" id="ProtNLM"/>
    </source>
</evidence>
<proteinExistence type="predicted"/>
<dbReference type="RefSeq" id="WP_344988837.1">
    <property type="nucleotide sequence ID" value="NZ_BAAAXV010000003.1"/>
</dbReference>
<name>A0ABV5SHJ9_9ACTN</name>
<feature type="region of interest" description="Disordered" evidence="1">
    <location>
        <begin position="414"/>
        <end position="457"/>
    </location>
</feature>
<feature type="compositionally biased region" description="Low complexity" evidence="1">
    <location>
        <begin position="16"/>
        <end position="32"/>
    </location>
</feature>
<sequence>MAIAERPEPSDDDHLSASTESAAQAASVATVQGGTPRRVQEQPGHAGAPVRRPGEQGGSGARKRAAGDAHAGTRSKGVTPGRSRGMDASVAHVRARSGGPLWLDAGVPAPPGMVRLTRSDSTGQALPVWPDGVTPSLLEEYQVAPVAVERSGETRRVLAAVLKCCWTDLSVDPWPGEPAPVELVLDTYRALIGRTDDLMRNWAIGALRRLHDSAWIVMDDGVVTLGPRCALWPVESHAQLQELVRRLPDPERPELTVVGDADIVAAAETAPEGAGGRVEAASAEFDDALGAYDERRRAELVAAFMAVEYAAEPVQEARFAALRDPALRHTLGELLARRGRTLIQQRDRWTSGYDDTQAAALTTLETESTHEPHPDHGPAPSGRDESDTADATPAAVEAAEAAAGASAINAAGDGDAPDAATAGGRGAGAVAGSSGSGRASVSAQAVRSSGPGGGGSAGVRLGVSERAVLTLVLVHSVAIPRAEGLLPEDSWLSPHPTPVDELRRHTQLPIGELEAALRTLRHSGLLGQVKAGEEAGGYVPGPQFHRLTPAARRRLQEELILAAGPNTPLAAAVRARRSAK</sequence>
<dbReference type="EMBL" id="JBHMBW010000099">
    <property type="protein sequence ID" value="MFB9630563.1"/>
    <property type="molecule type" value="Genomic_DNA"/>
</dbReference>
<dbReference type="Proteomes" id="UP001589532">
    <property type="component" value="Unassembled WGS sequence"/>
</dbReference>
<feature type="compositionally biased region" description="Basic and acidic residues" evidence="1">
    <location>
        <begin position="1"/>
        <end position="15"/>
    </location>
</feature>
<protein>
    <recommendedName>
        <fullName evidence="4">DprA winged helix domain-containing protein</fullName>
    </recommendedName>
</protein>
<accession>A0ABV5SHJ9</accession>
<feature type="region of interest" description="Disordered" evidence="1">
    <location>
        <begin position="364"/>
        <end position="400"/>
    </location>
</feature>
<feature type="compositionally biased region" description="Low complexity" evidence="1">
    <location>
        <begin position="389"/>
        <end position="400"/>
    </location>
</feature>